<evidence type="ECO:0008006" key="4">
    <source>
        <dbReference type="Google" id="ProtNLM"/>
    </source>
</evidence>
<dbReference type="Proteomes" id="UP000604825">
    <property type="component" value="Unassembled WGS sequence"/>
</dbReference>
<evidence type="ECO:0000313" key="2">
    <source>
        <dbReference type="EMBL" id="CAD6252876.1"/>
    </source>
</evidence>
<name>A0A811Q831_9POAL</name>
<keyword evidence="3" id="KW-1185">Reference proteome</keyword>
<evidence type="ECO:0000313" key="3">
    <source>
        <dbReference type="Proteomes" id="UP000604825"/>
    </source>
</evidence>
<keyword evidence="1" id="KW-1133">Transmembrane helix</keyword>
<keyword evidence="1" id="KW-0472">Membrane</keyword>
<dbReference type="AlphaFoldDB" id="A0A811Q831"/>
<dbReference type="EMBL" id="CAJGYO010000009">
    <property type="protein sequence ID" value="CAD6252876.1"/>
    <property type="molecule type" value="Genomic_DNA"/>
</dbReference>
<proteinExistence type="predicted"/>
<protein>
    <recommendedName>
        <fullName evidence="4">Rx N-terminal domain-containing protein</fullName>
    </recommendedName>
</protein>
<gene>
    <name evidence="2" type="ORF">NCGR_LOCUS36523</name>
</gene>
<evidence type="ECO:0000256" key="1">
    <source>
        <dbReference type="SAM" id="Phobius"/>
    </source>
</evidence>
<keyword evidence="1" id="KW-0812">Transmembrane</keyword>
<organism evidence="2 3">
    <name type="scientific">Miscanthus lutarioriparius</name>
    <dbReference type="NCBI Taxonomy" id="422564"/>
    <lineage>
        <taxon>Eukaryota</taxon>
        <taxon>Viridiplantae</taxon>
        <taxon>Streptophyta</taxon>
        <taxon>Embryophyta</taxon>
        <taxon>Tracheophyta</taxon>
        <taxon>Spermatophyta</taxon>
        <taxon>Magnoliopsida</taxon>
        <taxon>Liliopsida</taxon>
        <taxon>Poales</taxon>
        <taxon>Poaceae</taxon>
        <taxon>PACMAD clade</taxon>
        <taxon>Panicoideae</taxon>
        <taxon>Andropogonodae</taxon>
        <taxon>Andropogoneae</taxon>
        <taxon>Saccharinae</taxon>
        <taxon>Miscanthus</taxon>
    </lineage>
</organism>
<comment type="caution">
    <text evidence="2">The sequence shown here is derived from an EMBL/GenBank/DDBJ whole genome shotgun (WGS) entry which is preliminary data.</text>
</comment>
<sequence>MAKTSEVIAGIALGIPIMSWLLVPIITFLVNKFFSILLNDTSRKLSNLENLTIPSLKETLIEVEEQRMLRAAKDARSQSDLRTLDGLATELKSALYEAEEILDLIDYYRIEKKIVDDAKENGRSWVQQILCAFGACMVHCKGSSWVQHLHDGVDFCITCCKGSLFGRSGGQLPISRASSISVV</sequence>
<accession>A0A811Q831</accession>
<dbReference type="OrthoDB" id="696178at2759"/>
<reference evidence="2" key="1">
    <citation type="submission" date="2020-10" db="EMBL/GenBank/DDBJ databases">
        <authorList>
            <person name="Han B."/>
            <person name="Lu T."/>
            <person name="Zhao Q."/>
            <person name="Huang X."/>
            <person name="Zhao Y."/>
        </authorList>
    </citation>
    <scope>NUCLEOTIDE SEQUENCE</scope>
</reference>
<feature type="transmembrane region" description="Helical" evidence="1">
    <location>
        <begin position="7"/>
        <end position="30"/>
    </location>
</feature>